<name>A0ABV0REQ5_9TELE</name>
<evidence type="ECO:0000313" key="7">
    <source>
        <dbReference type="EMBL" id="MEQ2206600.1"/>
    </source>
</evidence>
<keyword evidence="5" id="KW-0812">Transmembrane</keyword>
<dbReference type="PANTHER" id="PTHR24092">
    <property type="entry name" value="PROBABLE PHOSPHOLIPID-TRANSPORTING ATPASE"/>
    <property type="match status" value="1"/>
</dbReference>
<dbReference type="EMBL" id="JAHRIN010043052">
    <property type="protein sequence ID" value="MEQ2206600.1"/>
    <property type="molecule type" value="Genomic_DNA"/>
</dbReference>
<dbReference type="Pfam" id="PF16212">
    <property type="entry name" value="PhoLip_ATPase_C"/>
    <property type="match status" value="2"/>
</dbReference>
<comment type="caution">
    <text evidence="7">The sequence shown here is derived from an EMBL/GenBank/DDBJ whole genome shotgun (WGS) entry which is preliminary data.</text>
</comment>
<evidence type="ECO:0000259" key="6">
    <source>
        <dbReference type="Pfam" id="PF16212"/>
    </source>
</evidence>
<dbReference type="InterPro" id="IPR032630">
    <property type="entry name" value="P_typ_ATPase_c"/>
</dbReference>
<keyword evidence="5" id="KW-1133">Transmembrane helix</keyword>
<evidence type="ECO:0000256" key="1">
    <source>
        <dbReference type="ARBA" id="ARBA00004141"/>
    </source>
</evidence>
<evidence type="ECO:0000256" key="4">
    <source>
        <dbReference type="SAM" id="MobiDB-lite"/>
    </source>
</evidence>
<dbReference type="SUPFAM" id="SSF81665">
    <property type="entry name" value="Calcium ATPase, transmembrane domain M"/>
    <property type="match status" value="1"/>
</dbReference>
<evidence type="ECO:0000256" key="5">
    <source>
        <dbReference type="SAM" id="Phobius"/>
    </source>
</evidence>
<feature type="compositionally biased region" description="Basic and acidic residues" evidence="4">
    <location>
        <begin position="250"/>
        <end position="269"/>
    </location>
</feature>
<evidence type="ECO:0000256" key="3">
    <source>
        <dbReference type="ARBA" id="ARBA00022842"/>
    </source>
</evidence>
<feature type="transmembrane region" description="Helical" evidence="5">
    <location>
        <begin position="35"/>
        <end position="55"/>
    </location>
</feature>
<comment type="subcellular location">
    <subcellularLocation>
        <location evidence="1">Membrane</location>
        <topology evidence="1">Multi-pass membrane protein</topology>
    </subcellularLocation>
</comment>
<dbReference type="PANTHER" id="PTHR24092:SF80">
    <property type="entry name" value="PHOSPHOLIPID-TRANSPORTING ATPASE IM-RELATED"/>
    <property type="match status" value="1"/>
</dbReference>
<feature type="domain" description="P-type ATPase C-terminal" evidence="6">
    <location>
        <begin position="84"/>
        <end position="116"/>
    </location>
</feature>
<feature type="domain" description="P-type ATPase C-terminal" evidence="6">
    <location>
        <begin position="4"/>
        <end position="62"/>
    </location>
</feature>
<protein>
    <recommendedName>
        <fullName evidence="6">P-type ATPase C-terminal domain-containing protein</fullName>
    </recommendedName>
</protein>
<accession>A0ABV0REQ5</accession>
<sequence>MQAVLASDYSFAQFRYLQRLLLVHGRWSYFRMCNFLAYFFYKNFTFTLVHFWYGFYCGFSAQVRKLQDITKSVASFINDLHIMLFFPQTVYDQWFITLFNIVYTSLPVLAMGLFDQGIVTSFLLFFIPYGAFSVMVKEDGADLSDHQTFAFTIATTLVIVVSVQVRHLQQSRKKQGPQEQNLRRIRRTSSRRSAYAFSHQQGYGELITSGKNMRMSTLSSTRSLEGTAQSSSWIENILKRKNEVACISPERPDPPDSHRDFRGSADRLK</sequence>
<dbReference type="InterPro" id="IPR023298">
    <property type="entry name" value="ATPase_P-typ_TM_dom_sf"/>
</dbReference>
<keyword evidence="2" id="KW-0479">Metal-binding</keyword>
<reference evidence="7 8" key="1">
    <citation type="submission" date="2021-06" db="EMBL/GenBank/DDBJ databases">
        <authorList>
            <person name="Palmer J.M."/>
        </authorList>
    </citation>
    <scope>NUCLEOTIDE SEQUENCE [LARGE SCALE GENOMIC DNA]</scope>
    <source>
        <strain evidence="7 8">XC_2019</strain>
        <tissue evidence="7">Muscle</tissue>
    </source>
</reference>
<feature type="transmembrane region" description="Helical" evidence="5">
    <location>
        <begin position="148"/>
        <end position="165"/>
    </location>
</feature>
<keyword evidence="3" id="KW-0460">Magnesium</keyword>
<gene>
    <name evidence="7" type="ORF">XENOCAPTIV_000481</name>
</gene>
<feature type="transmembrane region" description="Helical" evidence="5">
    <location>
        <begin position="93"/>
        <end position="111"/>
    </location>
</feature>
<dbReference type="Proteomes" id="UP001434883">
    <property type="component" value="Unassembled WGS sequence"/>
</dbReference>
<keyword evidence="5" id="KW-0472">Membrane</keyword>
<feature type="region of interest" description="Disordered" evidence="4">
    <location>
        <begin position="245"/>
        <end position="269"/>
    </location>
</feature>
<evidence type="ECO:0000256" key="2">
    <source>
        <dbReference type="ARBA" id="ARBA00022723"/>
    </source>
</evidence>
<feature type="transmembrane region" description="Helical" evidence="5">
    <location>
        <begin position="118"/>
        <end position="136"/>
    </location>
</feature>
<evidence type="ECO:0000313" key="8">
    <source>
        <dbReference type="Proteomes" id="UP001434883"/>
    </source>
</evidence>
<organism evidence="7 8">
    <name type="scientific">Xenoophorus captivus</name>
    <dbReference type="NCBI Taxonomy" id="1517983"/>
    <lineage>
        <taxon>Eukaryota</taxon>
        <taxon>Metazoa</taxon>
        <taxon>Chordata</taxon>
        <taxon>Craniata</taxon>
        <taxon>Vertebrata</taxon>
        <taxon>Euteleostomi</taxon>
        <taxon>Actinopterygii</taxon>
        <taxon>Neopterygii</taxon>
        <taxon>Teleostei</taxon>
        <taxon>Neoteleostei</taxon>
        <taxon>Acanthomorphata</taxon>
        <taxon>Ovalentaria</taxon>
        <taxon>Atherinomorphae</taxon>
        <taxon>Cyprinodontiformes</taxon>
        <taxon>Goodeidae</taxon>
        <taxon>Xenoophorus</taxon>
    </lineage>
</organism>
<proteinExistence type="predicted"/>
<keyword evidence="8" id="KW-1185">Reference proteome</keyword>